<dbReference type="SUPFAM" id="SSF110296">
    <property type="entry name" value="Oligoxyloglucan reducing end-specific cellobiohydrolase"/>
    <property type="match status" value="2"/>
</dbReference>
<dbReference type="InterPro" id="IPR015943">
    <property type="entry name" value="WD40/YVTN_repeat-like_dom_sf"/>
</dbReference>
<reference evidence="4 5" key="1">
    <citation type="submission" date="2020-07" db="EMBL/GenBank/DDBJ databases">
        <title>Description of Kordia aestuariivivens sp. nov., isolated from a tidal flat.</title>
        <authorList>
            <person name="Park S."/>
            <person name="Yoon J.-H."/>
        </authorList>
    </citation>
    <scope>NUCLEOTIDE SEQUENCE [LARGE SCALE GENOMIC DNA]</scope>
    <source>
        <strain evidence="4 5">YSTF-M3</strain>
    </source>
</reference>
<dbReference type="Proteomes" id="UP000619238">
    <property type="component" value="Unassembled WGS sequence"/>
</dbReference>
<protein>
    <submittedName>
        <fullName evidence="4">T9SS type A sorting domain-containing protein</fullName>
    </submittedName>
</protein>
<evidence type="ECO:0000259" key="3">
    <source>
        <dbReference type="Pfam" id="PF18962"/>
    </source>
</evidence>
<accession>A0ABR7Q6S2</accession>
<dbReference type="EMBL" id="JACGWS010000003">
    <property type="protein sequence ID" value="MBC8754256.1"/>
    <property type="molecule type" value="Genomic_DNA"/>
</dbReference>
<proteinExistence type="predicted"/>
<keyword evidence="2" id="KW-1133">Transmembrane helix</keyword>
<keyword evidence="5" id="KW-1185">Reference proteome</keyword>
<dbReference type="InterPro" id="IPR026444">
    <property type="entry name" value="Secre_tail"/>
</dbReference>
<comment type="caution">
    <text evidence="4">The sequence shown here is derived from an EMBL/GenBank/DDBJ whole genome shotgun (WGS) entry which is preliminary data.</text>
</comment>
<feature type="transmembrane region" description="Helical" evidence="2">
    <location>
        <begin position="9"/>
        <end position="24"/>
    </location>
</feature>
<name>A0ABR7Q6S2_9FLAO</name>
<dbReference type="Gene3D" id="2.130.10.10">
    <property type="entry name" value="YVTN repeat-like/Quinoprotein amine dehydrogenase"/>
    <property type="match status" value="3"/>
</dbReference>
<gene>
    <name evidence="4" type="ORF">H2O64_06200</name>
</gene>
<keyword evidence="2" id="KW-0812">Transmembrane</keyword>
<dbReference type="NCBIfam" id="TIGR04183">
    <property type="entry name" value="Por_Secre_tail"/>
    <property type="match status" value="1"/>
</dbReference>
<organism evidence="4 5">
    <name type="scientific">Kordia aestuariivivens</name>
    <dbReference type="NCBI Taxonomy" id="2759037"/>
    <lineage>
        <taxon>Bacteria</taxon>
        <taxon>Pseudomonadati</taxon>
        <taxon>Bacteroidota</taxon>
        <taxon>Flavobacteriia</taxon>
        <taxon>Flavobacteriales</taxon>
        <taxon>Flavobacteriaceae</taxon>
        <taxon>Kordia</taxon>
    </lineage>
</organism>
<keyword evidence="2" id="KW-0472">Membrane</keyword>
<sequence length="937" mass="102797">MDRRQKKRIFYLLLFLAIIGYYISSNRKKVCKVIDSQETLKKEHAYHLENSPFKNSKTISRSERKQQGLPPNAYFEQQWELTINPRLGRPTPETLFTLQQELSQNIQKRAPGDANDNLWEERGPNNVGGRTRAILFDPNDINNANPADDYTRVFAGSVSGGLWVNDNITDANSSWQLVTGLPDNISVTVLIADPNAANILYLGSGESYSSGDGVGNGIYKSTDGGTTWQQVYGGNFGTSSVDGASYYVDGVFYINDLVARNNNGTTELYASIASASYRDAQAPFNLLGFHQRGLYKSTNGGTNWSRFPLQYPSSVLYQNPNDIELDSNNNIWLATTGDFFNNSGGYIYSSSDGITFNLEYTFANTKRTEIEPSSTTPGTFWILTETNRQADVYVTDDNFATVNALQEPNDADTGISATDFTRSQAFYDLVIEADANDNLYVGGIDWFKYNTTNSNWDQISKWKNDSGLQNITASLVHPDQHAIVFRPNNNNHAIIGNDGGIYFSDNISTSVNDAAAIQARNKDYNVTQFYSGAIAQNDILDGDDIAGGTQDNGSLSAIDATVGINNFSTIIGGDGAYTEINAAEGYAIISFPFLNHAYVPYPSFDINQGYFIAFETNPFSFREGEFVNTAELDKTNNVLYTNASTSLGVFQIGKHSNVNGGNGNVTTFEMTDPLLNNGPTALKISADGQTLYAGLKNGKLLKIENAHTETPIFTDISDVNFVGSISDIEFGMNENELLVTFHNYGVSNVWRSPDQGTSWSDKEGDLPDLPVKCILMNPLLAGGSEVILGTELGVWRSQNFDAMAPTWTRSDNGMREVTVVDLDLRTSDNTVLATTHGRGFFTGTFLSGTLSTAETNAEKQFKIYPTISDGNMSLSANENGVATITTYTLAGQQVNLQAINLTKNTTTNFNLSNIASGVYILKIQQNNTIQTQKIIIN</sequence>
<evidence type="ECO:0000313" key="5">
    <source>
        <dbReference type="Proteomes" id="UP000619238"/>
    </source>
</evidence>
<evidence type="ECO:0000256" key="2">
    <source>
        <dbReference type="SAM" id="Phobius"/>
    </source>
</evidence>
<dbReference type="Pfam" id="PF18962">
    <property type="entry name" value="Por_Secre_tail"/>
    <property type="match status" value="1"/>
</dbReference>
<evidence type="ECO:0000256" key="1">
    <source>
        <dbReference type="ARBA" id="ARBA00022729"/>
    </source>
</evidence>
<keyword evidence="1" id="KW-0732">Signal</keyword>
<dbReference type="RefSeq" id="WP_187561300.1">
    <property type="nucleotide sequence ID" value="NZ_JACGWS010000003.1"/>
</dbReference>
<evidence type="ECO:0000313" key="4">
    <source>
        <dbReference type="EMBL" id="MBC8754256.1"/>
    </source>
</evidence>
<feature type="domain" description="Secretion system C-terminal sorting" evidence="3">
    <location>
        <begin position="863"/>
        <end position="936"/>
    </location>
</feature>